<evidence type="ECO:0000256" key="3">
    <source>
        <dbReference type="ARBA" id="ARBA00022692"/>
    </source>
</evidence>
<comment type="caution">
    <text evidence="8">The sequence shown here is derived from an EMBL/GenBank/DDBJ whole genome shotgun (WGS) entry which is preliminary data.</text>
</comment>
<keyword evidence="5 6" id="KW-0472">Membrane</keyword>
<dbReference type="Pfam" id="PF03772">
    <property type="entry name" value="Competence"/>
    <property type="match status" value="1"/>
</dbReference>
<feature type="transmembrane region" description="Helical" evidence="6">
    <location>
        <begin position="62"/>
        <end position="80"/>
    </location>
</feature>
<feature type="transmembrane region" description="Helical" evidence="6">
    <location>
        <begin position="340"/>
        <end position="360"/>
    </location>
</feature>
<dbReference type="NCBIfam" id="TIGR00360">
    <property type="entry name" value="ComEC_N-term"/>
    <property type="match status" value="1"/>
</dbReference>
<reference evidence="8 9" key="1">
    <citation type="submission" date="2019-10" db="EMBL/GenBank/DDBJ databases">
        <title>Nocardia macrotermitis sp. nov. and Nocardia aurantia sp. nov., isolated from the gut of fungus growing-termite Macrotermes natalensis.</title>
        <authorList>
            <person name="Benndorf R."/>
            <person name="Schwitalla J."/>
            <person name="Martin K."/>
            <person name="De Beer W."/>
            <person name="Kaster A.-K."/>
            <person name="Vollmers J."/>
            <person name="Poulsen M."/>
            <person name="Beemelmanns C."/>
        </authorList>
    </citation>
    <scope>NUCLEOTIDE SEQUENCE [LARGE SCALE GENOMIC DNA]</scope>
    <source>
        <strain evidence="8 9">RB20</strain>
    </source>
</reference>
<name>A0A7K0D4V3_9NOCA</name>
<dbReference type="Proteomes" id="UP000438448">
    <property type="component" value="Unassembled WGS sequence"/>
</dbReference>
<evidence type="ECO:0000259" key="7">
    <source>
        <dbReference type="Pfam" id="PF03772"/>
    </source>
</evidence>
<evidence type="ECO:0000313" key="8">
    <source>
        <dbReference type="EMBL" id="MQY20759.1"/>
    </source>
</evidence>
<proteinExistence type="predicted"/>
<feature type="transmembrane region" description="Helical" evidence="6">
    <location>
        <begin position="448"/>
        <end position="467"/>
    </location>
</feature>
<feature type="transmembrane region" description="Helical" evidence="6">
    <location>
        <begin position="415"/>
        <end position="436"/>
    </location>
</feature>
<dbReference type="PANTHER" id="PTHR30619:SF7">
    <property type="entry name" value="BETA-LACTAMASE DOMAIN PROTEIN"/>
    <property type="match status" value="1"/>
</dbReference>
<evidence type="ECO:0000256" key="4">
    <source>
        <dbReference type="ARBA" id="ARBA00022989"/>
    </source>
</evidence>
<keyword evidence="2" id="KW-1003">Cell membrane</keyword>
<accession>A0A7K0D4V3</accession>
<feature type="transmembrane region" description="Helical" evidence="6">
    <location>
        <begin position="300"/>
        <end position="319"/>
    </location>
</feature>
<sequence>MPEVLDARLVPAAVMCWGITVVTVLAGWWVGVMVVGLLVGVAIGVGVWMVRGRRERTRVMGMALLAAMVVGIGFGIAAAWREYRVATHPLRTAAVGTSLTVTIVPSDDPKPLPAKSFGARQWMVQADLREYRHGAVPVHAGGAVIVLATQRGWPGLLPGQAVRFRARLDRPWRRDLTVAVLRAQGPPVTVERAPWWQRAAGSVRAHFAAAAARALPKTEAGLLPGLVDGDVSRLPDRVRAEFQQIELSHLLAVSGTNVTIVLAAVMISVRLLTIDPRVGAVLAAVALIGFVVLARPSPTVLRAAVMGGVAVLAVMLGRRKQALPALSGATIGLLGWSPELALDIGFALSVLATIGLIVLAPRWSHWLEDRGWRRGPAEAVGVATAAFLLTAPLIVALTGHVGLLAILANLLVEPVIAPITVVGALGALLSCVWLPAGVLVLRLTGPPLWWLLSVAEHGAALGISVDLPDGPRGGFATAIVVAGLLILLHRITRPADHSGADPP</sequence>
<evidence type="ECO:0000256" key="5">
    <source>
        <dbReference type="ARBA" id="ARBA00023136"/>
    </source>
</evidence>
<feature type="transmembrane region" description="Helical" evidence="6">
    <location>
        <begin position="247"/>
        <end position="266"/>
    </location>
</feature>
<dbReference type="EMBL" id="WEGK01000007">
    <property type="protein sequence ID" value="MQY20759.1"/>
    <property type="molecule type" value="Genomic_DNA"/>
</dbReference>
<feature type="domain" description="ComEC/Rec2-related protein" evidence="7">
    <location>
        <begin position="226"/>
        <end position="489"/>
    </location>
</feature>
<dbReference type="InterPro" id="IPR004477">
    <property type="entry name" value="ComEC_N"/>
</dbReference>
<protein>
    <recommendedName>
        <fullName evidence="7">ComEC/Rec2-related protein domain-containing protein</fullName>
    </recommendedName>
</protein>
<evidence type="ECO:0000256" key="6">
    <source>
        <dbReference type="SAM" id="Phobius"/>
    </source>
</evidence>
<feature type="transmembrane region" description="Helical" evidence="6">
    <location>
        <begin position="28"/>
        <end position="50"/>
    </location>
</feature>
<keyword evidence="4 6" id="KW-1133">Transmembrane helix</keyword>
<evidence type="ECO:0000313" key="9">
    <source>
        <dbReference type="Proteomes" id="UP000438448"/>
    </source>
</evidence>
<dbReference type="InterPro" id="IPR052159">
    <property type="entry name" value="Competence_DNA_uptake"/>
</dbReference>
<feature type="transmembrane region" description="Helical" evidence="6">
    <location>
        <begin position="380"/>
        <end position="408"/>
    </location>
</feature>
<feature type="transmembrane region" description="Helical" evidence="6">
    <location>
        <begin position="474"/>
        <end position="492"/>
    </location>
</feature>
<gene>
    <name evidence="8" type="ORF">NRB20_38670</name>
</gene>
<evidence type="ECO:0000256" key="1">
    <source>
        <dbReference type="ARBA" id="ARBA00004651"/>
    </source>
</evidence>
<dbReference type="AlphaFoldDB" id="A0A7K0D4V3"/>
<feature type="transmembrane region" description="Helical" evidence="6">
    <location>
        <begin position="278"/>
        <end position="294"/>
    </location>
</feature>
<comment type="subcellular location">
    <subcellularLocation>
        <location evidence="1">Cell membrane</location>
        <topology evidence="1">Multi-pass membrane protein</topology>
    </subcellularLocation>
</comment>
<keyword evidence="3 6" id="KW-0812">Transmembrane</keyword>
<organism evidence="8 9">
    <name type="scientific">Nocardia macrotermitis</name>
    <dbReference type="NCBI Taxonomy" id="2585198"/>
    <lineage>
        <taxon>Bacteria</taxon>
        <taxon>Bacillati</taxon>
        <taxon>Actinomycetota</taxon>
        <taxon>Actinomycetes</taxon>
        <taxon>Mycobacteriales</taxon>
        <taxon>Nocardiaceae</taxon>
        <taxon>Nocardia</taxon>
    </lineage>
</organism>
<dbReference type="GO" id="GO:0005886">
    <property type="term" value="C:plasma membrane"/>
    <property type="evidence" value="ECO:0007669"/>
    <property type="project" value="UniProtKB-SubCell"/>
</dbReference>
<dbReference type="PANTHER" id="PTHR30619">
    <property type="entry name" value="DNA INTERNALIZATION/COMPETENCE PROTEIN COMEC/REC2"/>
    <property type="match status" value="1"/>
</dbReference>
<keyword evidence="9" id="KW-1185">Reference proteome</keyword>
<evidence type="ECO:0000256" key="2">
    <source>
        <dbReference type="ARBA" id="ARBA00022475"/>
    </source>
</evidence>